<dbReference type="InterPro" id="IPR009003">
    <property type="entry name" value="Peptidase_S1_PA"/>
</dbReference>
<proteinExistence type="predicted"/>
<dbReference type="EMBL" id="VUNS01000033">
    <property type="protein sequence ID" value="MST99282.1"/>
    <property type="molecule type" value="Genomic_DNA"/>
</dbReference>
<comment type="caution">
    <text evidence="1">The sequence shown here is derived from an EMBL/GenBank/DDBJ whole genome shotgun (WGS) entry which is preliminary data.</text>
</comment>
<dbReference type="SUPFAM" id="SSF50494">
    <property type="entry name" value="Trypsin-like serine proteases"/>
    <property type="match status" value="1"/>
</dbReference>
<reference evidence="1 2" key="1">
    <citation type="submission" date="2019-08" db="EMBL/GenBank/DDBJ databases">
        <title>In-depth cultivation of the pig gut microbiome towards novel bacterial diversity and tailored functional studies.</title>
        <authorList>
            <person name="Wylensek D."/>
            <person name="Hitch T.C.A."/>
            <person name="Clavel T."/>
        </authorList>
    </citation>
    <scope>NUCLEOTIDE SEQUENCE [LARGE SCALE GENOMIC DNA]</scope>
    <source>
        <strain evidence="1 2">BBE-744-WT-12</strain>
    </source>
</reference>
<dbReference type="Proteomes" id="UP000435649">
    <property type="component" value="Unassembled WGS sequence"/>
</dbReference>
<organism evidence="1 2">
    <name type="scientific">Victivallis lenta</name>
    <dbReference type="NCBI Taxonomy" id="2606640"/>
    <lineage>
        <taxon>Bacteria</taxon>
        <taxon>Pseudomonadati</taxon>
        <taxon>Lentisphaerota</taxon>
        <taxon>Lentisphaeria</taxon>
        <taxon>Victivallales</taxon>
        <taxon>Victivallaceae</taxon>
        <taxon>Victivallis</taxon>
    </lineage>
</organism>
<dbReference type="Pfam" id="PF13365">
    <property type="entry name" value="Trypsin_2"/>
    <property type="match status" value="1"/>
</dbReference>
<evidence type="ECO:0000313" key="1">
    <source>
        <dbReference type="EMBL" id="MST99282.1"/>
    </source>
</evidence>
<keyword evidence="2" id="KW-1185">Reference proteome</keyword>
<dbReference type="InterPro" id="IPR043504">
    <property type="entry name" value="Peptidase_S1_PA_chymotrypsin"/>
</dbReference>
<gene>
    <name evidence="1" type="ORF">FYJ85_19845</name>
</gene>
<sequence>MERKLFMRFWAGLAALAVVGGICTALVGEDAKTGGKSEEKKDGSLLSKIRRNHQVDSSADRLNNSFLLVRSPDGRGSAFMTRLWDQPVIVTNAHVYLEMKEPEVVDINGKVYKIKEVLGSKSRDLVILSYEDPDPDAEMLSAAGDVGAIPLSTKVIAYGNSLGDDVIVTQTGKLLGIGPDKIETDAPFVGGNSGGPVLLQDGGEVIGVATYLRHIAPDSTTVGSRYDSSRVRKVVRRFATRIDNLQPDDLEPLKLNVLDREREVVRRSNDWVSHIQNVFQKELTLDEFREFSSDCFKRGRVLIDGETVEWHSSYLKNKFETNREMIVAVLKSFELDSVVELSRLGAILDRNAEKMSVARRTGYPVRCFFCMGSGKYSKKIVNPQYRPNSAYARYIMKYEACAVCDGNGKRPLWPERLCFTVPPDVKEEMGKRITAAGEEFCGFHLGGEKKEELDRHIFYRKEPLYVVPNSFGETMFFAGNHQDRAAVCTVLTFMFDRLLGVAVLVPQTAGGLEEGLERYHHGKISGASPISIRAARVEDRKALPLDRRGRPLLKPIRPVNIQDEPAYRGMLIMGYHNSLTALTSLDLPVLARRCKGHENL</sequence>
<name>A0A844G8V8_9BACT</name>
<protein>
    <submittedName>
        <fullName evidence="1">Trypsin-like peptidase domain-containing protein</fullName>
    </submittedName>
</protein>
<accession>A0A844G8V8</accession>
<evidence type="ECO:0000313" key="2">
    <source>
        <dbReference type="Proteomes" id="UP000435649"/>
    </source>
</evidence>
<dbReference type="AlphaFoldDB" id="A0A844G8V8"/>
<dbReference type="Gene3D" id="2.40.10.10">
    <property type="entry name" value="Trypsin-like serine proteases"/>
    <property type="match status" value="2"/>
</dbReference>